<name>A0A202E6W0_9EURY</name>
<dbReference type="EMBL" id="MWPH01000003">
    <property type="protein sequence ID" value="OVE83987.1"/>
    <property type="molecule type" value="Genomic_DNA"/>
</dbReference>
<organism evidence="1 2">
    <name type="scientific">Natronolimnobius baerhuensis</name>
    <dbReference type="NCBI Taxonomy" id="253108"/>
    <lineage>
        <taxon>Archaea</taxon>
        <taxon>Methanobacteriati</taxon>
        <taxon>Methanobacteriota</taxon>
        <taxon>Stenosarchaea group</taxon>
        <taxon>Halobacteria</taxon>
        <taxon>Halobacteriales</taxon>
        <taxon>Natrialbaceae</taxon>
        <taxon>Natronolimnobius</taxon>
    </lineage>
</organism>
<accession>A0A202E6W0</accession>
<dbReference type="Proteomes" id="UP000196084">
    <property type="component" value="Unassembled WGS sequence"/>
</dbReference>
<keyword evidence="2" id="KW-1185">Reference proteome</keyword>
<protein>
    <recommendedName>
        <fullName evidence="3">PhiH1 repressor</fullName>
    </recommendedName>
</protein>
<dbReference type="InterPro" id="IPR036388">
    <property type="entry name" value="WH-like_DNA-bd_sf"/>
</dbReference>
<comment type="caution">
    <text evidence="1">The sequence shown here is derived from an EMBL/GenBank/DDBJ whole genome shotgun (WGS) entry which is preliminary data.</text>
</comment>
<gene>
    <name evidence="1" type="ORF">B2G88_12895</name>
</gene>
<dbReference type="SUPFAM" id="SSF46785">
    <property type="entry name" value="Winged helix' DNA-binding domain"/>
    <property type="match status" value="1"/>
</dbReference>
<dbReference type="Gene3D" id="1.10.10.10">
    <property type="entry name" value="Winged helix-like DNA-binding domain superfamily/Winged helix DNA-binding domain"/>
    <property type="match status" value="1"/>
</dbReference>
<evidence type="ECO:0000313" key="1">
    <source>
        <dbReference type="EMBL" id="OVE83987.1"/>
    </source>
</evidence>
<reference evidence="1 2" key="1">
    <citation type="submission" date="2017-02" db="EMBL/GenBank/DDBJ databases">
        <title>Natronthermophilus aegyptiacus gen. nov.,sp. nov., an aerobic, extremely halophilic alkalithermophilic archaeon isolated from the athalassohaline Wadi An Natrun, Egypt.</title>
        <authorList>
            <person name="Zhao B."/>
        </authorList>
    </citation>
    <scope>NUCLEOTIDE SEQUENCE [LARGE SCALE GENOMIC DNA]</scope>
    <source>
        <strain evidence="1 2">CGMCC 1.3597</strain>
    </source>
</reference>
<dbReference type="InterPro" id="IPR036390">
    <property type="entry name" value="WH_DNA-bd_sf"/>
</dbReference>
<dbReference type="AlphaFoldDB" id="A0A202E6W0"/>
<sequence length="84" mass="9496">MTETDLQIMDALGRGLILSPKIIADNTDKSREAISRRLNTLQAASYVKKTGRGRYKITEEGMEFLEGRVLPENDDWSINPERNG</sequence>
<evidence type="ECO:0008006" key="3">
    <source>
        <dbReference type="Google" id="ProtNLM"/>
    </source>
</evidence>
<proteinExistence type="predicted"/>
<evidence type="ECO:0000313" key="2">
    <source>
        <dbReference type="Proteomes" id="UP000196084"/>
    </source>
</evidence>